<evidence type="ECO:0000256" key="1">
    <source>
        <dbReference type="SAM" id="Phobius"/>
    </source>
</evidence>
<feature type="transmembrane region" description="Helical" evidence="1">
    <location>
        <begin position="12"/>
        <end position="34"/>
    </location>
</feature>
<gene>
    <name evidence="2" type="ORF">BDD43_4119</name>
</gene>
<organism evidence="2 3">
    <name type="scientific">Mucilaginibacter gracilis</name>
    <dbReference type="NCBI Taxonomy" id="423350"/>
    <lineage>
        <taxon>Bacteria</taxon>
        <taxon>Pseudomonadati</taxon>
        <taxon>Bacteroidota</taxon>
        <taxon>Sphingobacteriia</taxon>
        <taxon>Sphingobacteriales</taxon>
        <taxon>Sphingobacteriaceae</taxon>
        <taxon>Mucilaginibacter</taxon>
    </lineage>
</organism>
<dbReference type="Proteomes" id="UP000268007">
    <property type="component" value="Unassembled WGS sequence"/>
</dbReference>
<proteinExistence type="predicted"/>
<dbReference type="EMBL" id="RBKU01000001">
    <property type="protein sequence ID" value="RKR83904.1"/>
    <property type="molecule type" value="Genomic_DNA"/>
</dbReference>
<evidence type="ECO:0000313" key="2">
    <source>
        <dbReference type="EMBL" id="RKR83904.1"/>
    </source>
</evidence>
<keyword evidence="1" id="KW-0812">Transmembrane</keyword>
<dbReference type="AlphaFoldDB" id="A0A495J6A3"/>
<evidence type="ECO:0000313" key="3">
    <source>
        <dbReference type="Proteomes" id="UP000268007"/>
    </source>
</evidence>
<protein>
    <submittedName>
        <fullName evidence="2">Uncharacterized protein</fullName>
    </submittedName>
</protein>
<keyword evidence="1" id="KW-0472">Membrane</keyword>
<keyword evidence="1" id="KW-1133">Transmembrane helix</keyword>
<sequence>MDTFYFSKSKAITRLLLCSVFFLLFLYCAVILVYRWDVAHLYMIVWPFILLRLLIMSVRILRFANRKLPALIVTDEYIYLLHPDTNKEETLRWEEIELFRKRKGLGIENVEIKLFSNDTIKNLPWVKRKWKSRLLHRLFNIDVLNSSNANIVNSLDWHSQLFFLNQQSTLPAHLL</sequence>
<reference evidence="2 3" key="1">
    <citation type="submission" date="2018-10" db="EMBL/GenBank/DDBJ databases">
        <title>Genomic Encyclopedia of Archaeal and Bacterial Type Strains, Phase II (KMG-II): from individual species to whole genera.</title>
        <authorList>
            <person name="Goeker M."/>
        </authorList>
    </citation>
    <scope>NUCLEOTIDE SEQUENCE [LARGE SCALE GENOMIC DNA]</scope>
    <source>
        <strain evidence="2 3">DSM 18602</strain>
    </source>
</reference>
<comment type="caution">
    <text evidence="2">The sequence shown here is derived from an EMBL/GenBank/DDBJ whole genome shotgun (WGS) entry which is preliminary data.</text>
</comment>
<accession>A0A495J6A3</accession>
<name>A0A495J6A3_9SPHI</name>
<feature type="transmembrane region" description="Helical" evidence="1">
    <location>
        <begin position="40"/>
        <end position="61"/>
    </location>
</feature>
<keyword evidence="3" id="KW-1185">Reference proteome</keyword>